<dbReference type="OrthoDB" id="407010at2759"/>
<proteinExistence type="inferred from homology"/>
<reference evidence="6 7" key="1">
    <citation type="journal article" date="2019" name="Genome Biol. Evol.">
        <title>Whole-Genome Sequencing of the Giant Devil Catfish, Bagarius yarrelli.</title>
        <authorList>
            <person name="Jiang W."/>
            <person name="Lv Y."/>
            <person name="Cheng L."/>
            <person name="Yang K."/>
            <person name="Chao B."/>
            <person name="Wang X."/>
            <person name="Li Y."/>
            <person name="Pan X."/>
            <person name="You X."/>
            <person name="Zhang Y."/>
            <person name="Yang J."/>
            <person name="Li J."/>
            <person name="Zhang X."/>
            <person name="Liu S."/>
            <person name="Sun C."/>
            <person name="Yang J."/>
            <person name="Shi Q."/>
        </authorList>
    </citation>
    <scope>NUCLEOTIDE SEQUENCE [LARGE SCALE GENOMIC DNA]</scope>
    <source>
        <strain evidence="6">JWS20170419001</strain>
        <tissue evidence="6">Muscle</tissue>
    </source>
</reference>
<keyword evidence="6" id="KW-0223">Dioxygenase</keyword>
<evidence type="ECO:0000256" key="2">
    <source>
        <dbReference type="ARBA" id="ARBA00022723"/>
    </source>
</evidence>
<dbReference type="Pfam" id="PF03055">
    <property type="entry name" value="RPE65"/>
    <property type="match status" value="2"/>
</dbReference>
<keyword evidence="3 4" id="KW-0408">Iron</keyword>
<protein>
    <submittedName>
        <fullName evidence="6">Beta,beta-carotene 15,15'-dioxygenase</fullName>
    </submittedName>
</protein>
<evidence type="ECO:0000313" key="6">
    <source>
        <dbReference type="EMBL" id="TSL68245.1"/>
    </source>
</evidence>
<gene>
    <name evidence="6" type="ORF">Baya_6026</name>
</gene>
<sequence length="441" mass="50310">MAAKFCRNIPETPEPLKAEVSGSIPLWLQGTLLRNGPGLFSIGNTSFNHWFDGMSLIHSFTFKHGEVYYRSKFLRSNTYLKNISANKIVVSEFGTMVYPDPCKNIFSKFFTHMLNSSADFTDNNLVNFIRYGDDYYASSEVNIINQIDPLTLDTVGRVSYKKYISLNLATAHPHYDEEGNTYNMGTAITPLSGPKFVIFKICSIPFRSKLYPSYFHSFGMTENYIIFVEQPFKLDIIRLITAYFRGVTWGKCLFFDQDDDTLFHIINRKTGVALKTKFCSAPFVVFHHINAYEEDDHVVFDMITYKDSNVYDFFYIDCMKQETEKFIEMSKTLSPPVCQRFVIPVNADLKIAKVDTYNKTHIVWSEEDCYPSEPKFVASPDAVDEDDGVILSSVVSTNPSKSSFMLVLDAKTLKEIARATINATVHLDLHGLFIPQASEMI</sequence>
<evidence type="ECO:0000313" key="7">
    <source>
        <dbReference type="Proteomes" id="UP000319801"/>
    </source>
</evidence>
<evidence type="ECO:0000256" key="4">
    <source>
        <dbReference type="PIRSR" id="PIRSR604294-1"/>
    </source>
</evidence>
<evidence type="ECO:0000256" key="3">
    <source>
        <dbReference type="ARBA" id="ARBA00023004"/>
    </source>
</evidence>
<organism evidence="6 7">
    <name type="scientific">Bagarius yarrelli</name>
    <name type="common">Goonch</name>
    <name type="synonym">Bagrus yarrelli</name>
    <dbReference type="NCBI Taxonomy" id="175774"/>
    <lineage>
        <taxon>Eukaryota</taxon>
        <taxon>Metazoa</taxon>
        <taxon>Chordata</taxon>
        <taxon>Craniata</taxon>
        <taxon>Vertebrata</taxon>
        <taxon>Euteleostomi</taxon>
        <taxon>Actinopterygii</taxon>
        <taxon>Neopterygii</taxon>
        <taxon>Teleostei</taxon>
        <taxon>Ostariophysi</taxon>
        <taxon>Siluriformes</taxon>
        <taxon>Sisoridae</taxon>
        <taxon>Sisorinae</taxon>
        <taxon>Bagarius</taxon>
    </lineage>
</organism>
<dbReference type="PANTHER" id="PTHR10543">
    <property type="entry name" value="BETA-CAROTENE DIOXYGENASE"/>
    <property type="match status" value="1"/>
</dbReference>
<keyword evidence="2 4" id="KW-0479">Metal-binding</keyword>
<dbReference type="GO" id="GO:0042574">
    <property type="term" value="P:retinal metabolic process"/>
    <property type="evidence" value="ECO:0007669"/>
    <property type="project" value="TreeGrafter"/>
</dbReference>
<comment type="cofactor">
    <cofactor evidence="4">
        <name>Fe(2+)</name>
        <dbReference type="ChEBI" id="CHEBI:29033"/>
    </cofactor>
    <text evidence="4">Binds 1 Fe(2+) ion per subunit.</text>
</comment>
<dbReference type="Proteomes" id="UP000319801">
    <property type="component" value="Unassembled WGS sequence"/>
</dbReference>
<keyword evidence="7" id="KW-1185">Reference proteome</keyword>
<feature type="binding site" evidence="4">
    <location>
        <position position="287"/>
    </location>
    <ligand>
        <name>Fe cation</name>
        <dbReference type="ChEBI" id="CHEBI:24875"/>
        <note>catalytic</note>
    </ligand>
</feature>
<feature type="binding site" evidence="4">
    <location>
        <position position="216"/>
    </location>
    <ligand>
        <name>Fe cation</name>
        <dbReference type="ChEBI" id="CHEBI:24875"/>
        <note>catalytic</note>
    </ligand>
</feature>
<dbReference type="GO" id="GO:0016121">
    <property type="term" value="P:carotene catabolic process"/>
    <property type="evidence" value="ECO:0007669"/>
    <property type="project" value="TreeGrafter"/>
</dbReference>
<keyword evidence="6" id="KW-0560">Oxidoreductase</keyword>
<comment type="similarity">
    <text evidence="1 5">Belongs to the carotenoid oxygenase family.</text>
</comment>
<dbReference type="GO" id="GO:0010436">
    <property type="term" value="F:carotenoid dioxygenase activity"/>
    <property type="evidence" value="ECO:0007669"/>
    <property type="project" value="TreeGrafter"/>
</dbReference>
<accession>A0A556U0W2</accession>
<feature type="binding site" evidence="4">
    <location>
        <position position="172"/>
    </location>
    <ligand>
        <name>Fe cation</name>
        <dbReference type="ChEBI" id="CHEBI:24875"/>
        <note>catalytic</note>
    </ligand>
</feature>
<name>A0A556U0W2_BAGYA</name>
<dbReference type="GO" id="GO:0003834">
    <property type="term" value="F:beta-carotene 15,15'-dioxygenase activity"/>
    <property type="evidence" value="ECO:0007669"/>
    <property type="project" value="TreeGrafter"/>
</dbReference>
<dbReference type="AlphaFoldDB" id="A0A556U0W2"/>
<comment type="caution">
    <text evidence="6">The sequence shown here is derived from an EMBL/GenBank/DDBJ whole genome shotgun (WGS) entry which is preliminary data.</text>
</comment>
<dbReference type="PANTHER" id="PTHR10543:SF86">
    <property type="entry name" value="BETA,BETA-CAROTENE 15,15'-MONOOXYGENASE"/>
    <property type="match status" value="1"/>
</dbReference>
<evidence type="ECO:0000256" key="5">
    <source>
        <dbReference type="RuleBase" id="RU003799"/>
    </source>
</evidence>
<dbReference type="EMBL" id="VCAZ01000035">
    <property type="protein sequence ID" value="TSL68245.1"/>
    <property type="molecule type" value="Genomic_DNA"/>
</dbReference>
<feature type="binding site" evidence="4">
    <location>
        <position position="430"/>
    </location>
    <ligand>
        <name>Fe cation</name>
        <dbReference type="ChEBI" id="CHEBI:24875"/>
        <note>catalytic</note>
    </ligand>
</feature>
<dbReference type="GO" id="GO:0046872">
    <property type="term" value="F:metal ion binding"/>
    <property type="evidence" value="ECO:0007669"/>
    <property type="project" value="UniProtKB-KW"/>
</dbReference>
<evidence type="ECO:0000256" key="1">
    <source>
        <dbReference type="ARBA" id="ARBA00006787"/>
    </source>
</evidence>
<dbReference type="InterPro" id="IPR004294">
    <property type="entry name" value="Carotenoid_Oase"/>
</dbReference>